<feature type="region of interest" description="Disordered" evidence="1">
    <location>
        <begin position="58"/>
        <end position="105"/>
    </location>
</feature>
<comment type="caution">
    <text evidence="3">The sequence shown here is derived from an EMBL/GenBank/DDBJ whole genome shotgun (WGS) entry which is preliminary data.</text>
</comment>
<dbReference type="GO" id="GO:0035091">
    <property type="term" value="F:phosphatidylinositol binding"/>
    <property type="evidence" value="ECO:0007669"/>
    <property type="project" value="InterPro"/>
</dbReference>
<dbReference type="InterPro" id="IPR001683">
    <property type="entry name" value="PX_dom"/>
</dbReference>
<evidence type="ECO:0000313" key="4">
    <source>
        <dbReference type="Proteomes" id="UP001212152"/>
    </source>
</evidence>
<evidence type="ECO:0000256" key="1">
    <source>
        <dbReference type="SAM" id="MobiDB-lite"/>
    </source>
</evidence>
<evidence type="ECO:0000259" key="2">
    <source>
        <dbReference type="PROSITE" id="PS50195"/>
    </source>
</evidence>
<dbReference type="Pfam" id="PF00787">
    <property type="entry name" value="PX"/>
    <property type="match status" value="1"/>
</dbReference>
<dbReference type="CDD" id="cd06093">
    <property type="entry name" value="PX_domain"/>
    <property type="match status" value="1"/>
</dbReference>
<feature type="compositionally biased region" description="Gly residues" evidence="1">
    <location>
        <begin position="884"/>
        <end position="893"/>
    </location>
</feature>
<dbReference type="PANTHER" id="PTHR15706:SF27">
    <property type="entry name" value="PX DOMAIN-CONTAINING PROTEIN"/>
    <property type="match status" value="1"/>
</dbReference>
<dbReference type="GO" id="GO:0016176">
    <property type="term" value="F:superoxide-generating NADPH oxidase activator activity"/>
    <property type="evidence" value="ECO:0007669"/>
    <property type="project" value="TreeGrafter"/>
</dbReference>
<feature type="domain" description="PX" evidence="2">
    <location>
        <begin position="88"/>
        <end position="227"/>
    </location>
</feature>
<feature type="region of interest" description="Disordered" evidence="1">
    <location>
        <begin position="772"/>
        <end position="828"/>
    </location>
</feature>
<accession>A0AAD5TFC7</accession>
<feature type="region of interest" description="Disordered" evidence="1">
    <location>
        <begin position="883"/>
        <end position="913"/>
    </location>
</feature>
<feature type="region of interest" description="Disordered" evidence="1">
    <location>
        <begin position="371"/>
        <end position="400"/>
    </location>
</feature>
<dbReference type="GO" id="GO:0042554">
    <property type="term" value="P:superoxide anion generation"/>
    <property type="evidence" value="ECO:0007669"/>
    <property type="project" value="TreeGrafter"/>
</dbReference>
<dbReference type="Proteomes" id="UP001212152">
    <property type="component" value="Unassembled WGS sequence"/>
</dbReference>
<feature type="compositionally biased region" description="Basic residues" evidence="1">
    <location>
        <begin position="571"/>
        <end position="580"/>
    </location>
</feature>
<dbReference type="InterPro" id="IPR036871">
    <property type="entry name" value="PX_dom_sf"/>
</dbReference>
<feature type="compositionally biased region" description="Polar residues" evidence="1">
    <location>
        <begin position="429"/>
        <end position="445"/>
    </location>
</feature>
<sequence length="1046" mass="111773">MAAQSQAPSSFTAHRPLTPAVKLAPLIRTARVTECLKLDDGKHWFKITVFPKPLLHSHNRSHSTSLLTPPSTPPPPTGTSNSTSTFAAQQGESPRNNQVRGRSPSSAAAAAAAAAEAAAAAHSLPYCIWRRYEHFVDFHSALTSQMKRDTTNYPTTTDFADSSSSSSSPSRDTLPVLPKSRFFVTRAVCEERVVRLDEYVRLLLDMDQRVTRNILVAEFFGVWPKDAGGGNNEPSVLNETHGDEQSESHAQGNNTQKPSITLSRKSEDNNNRQRQDRRFNLPLPVVHKIETRTSSSSSRPKAETLNAKSARRAGKALKYHGAADNNEDEDDVELDEAWLKPVQDKRRSRMILDPSFGPGLNTLLRNTGARNYLTEPENPNAGGSSGAASPRRPSHSHIQATPQTYMTTTMPAASPMMATSRPPVPLRKTSGSEYTSSSNVATLSRQTNAGGALILDIPHRSHSRNWSSSGTLSPLFSSSAENQSPFFTANAATAAASSASATTTSSSSSSARTSPLRSHTTSAASSPRSADKSLPRLLQESQSLYAILGAGSASSPTLDMDDLVERAGQPVRRRRSKSTNRRPTGQSREDGAVSVNENQESGMRPPRKSSESKRAVRDREREPLTPPTSASPSPPPTFGAPAVDGAATLERGQARQVVVVNQSPTRLVAPLRAMTLTRHQSTPTMDNVGSDNTVSPGIPSPPMASASPLPPPMSADSGYPRHPDLAPASLHRTLTDPLLMRRTPSPESSPLSALPAHLRSTSPVGVATAAENATTTAAASTTPLPNIPQRKPSLLSRAKTTLGKKSPSPPPTAQQDPDDPTIPPWNRLARSNSVKHGIIYDNPPPRDAPPMPFPATLARARTYNATPPPAETEFRIPRSFTTTAGGGGGGGAGPKLPVRTNSTRAGQPPRAPRRANTLTATTALGAHFIHLKAQYMPPPKDNAATNTNTSTSTSTPVTILLKVSRTTALGVVTARLQDKFAAVLQGDNANNNDASPEGRIKVLGLTYMDEDGCQIEVCDDEDWMVLCAAAKGKVVVGKKDKKCKLM</sequence>
<dbReference type="Gene3D" id="3.30.1520.10">
    <property type="entry name" value="Phox-like domain"/>
    <property type="match status" value="1"/>
</dbReference>
<dbReference type="InterPro" id="IPR051228">
    <property type="entry name" value="NADPH_Oxidase/PX-Domain"/>
</dbReference>
<proteinExistence type="predicted"/>
<feature type="region of interest" description="Disordered" evidence="1">
    <location>
        <begin position="228"/>
        <end position="310"/>
    </location>
</feature>
<dbReference type="SUPFAM" id="SSF64268">
    <property type="entry name" value="PX domain"/>
    <property type="match status" value="1"/>
</dbReference>
<feature type="compositionally biased region" description="Basic and acidic residues" evidence="1">
    <location>
        <begin position="264"/>
        <end position="279"/>
    </location>
</feature>
<keyword evidence="4" id="KW-1185">Reference proteome</keyword>
<dbReference type="EMBL" id="JADGJQ010000055">
    <property type="protein sequence ID" value="KAJ3175152.1"/>
    <property type="molecule type" value="Genomic_DNA"/>
</dbReference>
<protein>
    <recommendedName>
        <fullName evidence="2">PX domain-containing protein</fullName>
    </recommendedName>
</protein>
<name>A0AAD5TFC7_9FUNG</name>
<feature type="compositionally biased region" description="Polar residues" evidence="1">
    <location>
        <begin position="515"/>
        <end position="528"/>
    </location>
</feature>
<feature type="region of interest" description="Disordered" evidence="1">
    <location>
        <begin position="501"/>
        <end position="534"/>
    </location>
</feature>
<feature type="compositionally biased region" description="Basic and acidic residues" evidence="1">
    <location>
        <begin position="608"/>
        <end position="623"/>
    </location>
</feature>
<dbReference type="PROSITE" id="PS50195">
    <property type="entry name" value="PX"/>
    <property type="match status" value="1"/>
</dbReference>
<dbReference type="PANTHER" id="PTHR15706">
    <property type="entry name" value="SH3 MULTIPLE DOMAIN"/>
    <property type="match status" value="1"/>
</dbReference>
<feature type="region of interest" description="Disordered" evidence="1">
    <location>
        <begin position="414"/>
        <end position="445"/>
    </location>
</feature>
<feature type="compositionally biased region" description="Low complexity" evidence="1">
    <location>
        <begin position="772"/>
        <end position="782"/>
    </location>
</feature>
<evidence type="ECO:0000313" key="3">
    <source>
        <dbReference type="EMBL" id="KAJ3175152.1"/>
    </source>
</evidence>
<feature type="compositionally biased region" description="Low complexity" evidence="1">
    <location>
        <begin position="904"/>
        <end position="913"/>
    </location>
</feature>
<organism evidence="3 4">
    <name type="scientific">Geranomyces variabilis</name>
    <dbReference type="NCBI Taxonomy" id="109894"/>
    <lineage>
        <taxon>Eukaryota</taxon>
        <taxon>Fungi</taxon>
        <taxon>Fungi incertae sedis</taxon>
        <taxon>Chytridiomycota</taxon>
        <taxon>Chytridiomycota incertae sedis</taxon>
        <taxon>Chytridiomycetes</taxon>
        <taxon>Spizellomycetales</taxon>
        <taxon>Powellomycetaceae</taxon>
        <taxon>Geranomyces</taxon>
    </lineage>
</organism>
<feature type="compositionally biased region" description="Low complexity" evidence="1">
    <location>
        <begin position="501"/>
        <end position="514"/>
    </location>
</feature>
<feature type="compositionally biased region" description="Polar residues" evidence="1">
    <location>
        <begin position="86"/>
        <end position="105"/>
    </location>
</feature>
<feature type="compositionally biased region" description="Polar residues" evidence="1">
    <location>
        <begin position="149"/>
        <end position="161"/>
    </location>
</feature>
<dbReference type="AlphaFoldDB" id="A0AAD5TFC7"/>
<dbReference type="GO" id="GO:0005737">
    <property type="term" value="C:cytoplasm"/>
    <property type="evidence" value="ECO:0007669"/>
    <property type="project" value="TreeGrafter"/>
</dbReference>
<feature type="region of interest" description="Disordered" evidence="1">
    <location>
        <begin position="680"/>
        <end position="728"/>
    </location>
</feature>
<reference evidence="3" key="1">
    <citation type="submission" date="2020-05" db="EMBL/GenBank/DDBJ databases">
        <title>Phylogenomic resolution of chytrid fungi.</title>
        <authorList>
            <person name="Stajich J.E."/>
            <person name="Amses K."/>
            <person name="Simmons R."/>
            <person name="Seto K."/>
            <person name="Myers J."/>
            <person name="Bonds A."/>
            <person name="Quandt C.A."/>
            <person name="Barry K."/>
            <person name="Liu P."/>
            <person name="Grigoriev I."/>
            <person name="Longcore J.E."/>
            <person name="James T.Y."/>
        </authorList>
    </citation>
    <scope>NUCLEOTIDE SEQUENCE</scope>
    <source>
        <strain evidence="3">JEL0379</strain>
    </source>
</reference>
<feature type="region of interest" description="Disordered" evidence="1">
    <location>
        <begin position="566"/>
        <end position="643"/>
    </location>
</feature>
<feature type="compositionally biased region" description="Polar residues" evidence="1">
    <location>
        <begin position="680"/>
        <end position="694"/>
    </location>
</feature>
<feature type="region of interest" description="Disordered" evidence="1">
    <location>
        <begin position="149"/>
        <end position="175"/>
    </location>
</feature>
<feature type="compositionally biased region" description="Pro residues" evidence="1">
    <location>
        <begin position="698"/>
        <end position="713"/>
    </location>
</feature>
<feature type="compositionally biased region" description="Polar residues" evidence="1">
    <location>
        <begin position="248"/>
        <end position="263"/>
    </location>
</feature>
<gene>
    <name evidence="3" type="ORF">HDU87_006387</name>
</gene>